<evidence type="ECO:0000256" key="1">
    <source>
        <dbReference type="SAM" id="SignalP"/>
    </source>
</evidence>
<organism evidence="2 3">
    <name type="scientific">Nezara viridula</name>
    <name type="common">Southern green stink bug</name>
    <name type="synonym">Cimex viridulus</name>
    <dbReference type="NCBI Taxonomy" id="85310"/>
    <lineage>
        <taxon>Eukaryota</taxon>
        <taxon>Metazoa</taxon>
        <taxon>Ecdysozoa</taxon>
        <taxon>Arthropoda</taxon>
        <taxon>Hexapoda</taxon>
        <taxon>Insecta</taxon>
        <taxon>Pterygota</taxon>
        <taxon>Neoptera</taxon>
        <taxon>Paraneoptera</taxon>
        <taxon>Hemiptera</taxon>
        <taxon>Heteroptera</taxon>
        <taxon>Panheteroptera</taxon>
        <taxon>Pentatomomorpha</taxon>
        <taxon>Pentatomoidea</taxon>
        <taxon>Pentatomidae</taxon>
        <taxon>Pentatominae</taxon>
        <taxon>Nezara</taxon>
    </lineage>
</organism>
<feature type="signal peptide" evidence="1">
    <location>
        <begin position="1"/>
        <end position="18"/>
    </location>
</feature>
<protein>
    <recommendedName>
        <fullName evidence="4">Neuropeptide</fullName>
    </recommendedName>
</protein>
<name>A0A9P0DVF3_NEZVI</name>
<proteinExistence type="predicted"/>
<accession>A0A9P0DVF3</accession>
<evidence type="ECO:0000313" key="3">
    <source>
        <dbReference type="Proteomes" id="UP001152798"/>
    </source>
</evidence>
<dbReference type="EMBL" id="OV725077">
    <property type="protein sequence ID" value="CAH1388614.1"/>
    <property type="molecule type" value="Genomic_DNA"/>
</dbReference>
<dbReference type="AlphaFoldDB" id="A0A9P0DVF3"/>
<dbReference type="Proteomes" id="UP001152798">
    <property type="component" value="Chromosome 1"/>
</dbReference>
<keyword evidence="3" id="KW-1185">Reference proteome</keyword>
<evidence type="ECO:0000313" key="2">
    <source>
        <dbReference type="EMBL" id="CAH1388614.1"/>
    </source>
</evidence>
<sequence length="95" mass="10610">MFISLLLIALGGFHSAHALSLDLTDHDGLPGDINISPDVRSEKQSIAESVKYTILKLSRRCTIRTCCPYHMHCCHHNKHCCKPHYGTIPASRSHC</sequence>
<keyword evidence="1" id="KW-0732">Signal</keyword>
<reference evidence="2" key="1">
    <citation type="submission" date="2022-01" db="EMBL/GenBank/DDBJ databases">
        <authorList>
            <person name="King R."/>
        </authorList>
    </citation>
    <scope>NUCLEOTIDE SEQUENCE</scope>
</reference>
<evidence type="ECO:0008006" key="4">
    <source>
        <dbReference type="Google" id="ProtNLM"/>
    </source>
</evidence>
<feature type="chain" id="PRO_5040440033" description="Neuropeptide" evidence="1">
    <location>
        <begin position="19"/>
        <end position="95"/>
    </location>
</feature>
<gene>
    <name evidence="2" type="ORF">NEZAVI_LOCUS200</name>
</gene>